<feature type="transmembrane region" description="Helical" evidence="1">
    <location>
        <begin position="346"/>
        <end position="371"/>
    </location>
</feature>
<evidence type="ECO:0000313" key="3">
    <source>
        <dbReference type="Proteomes" id="UP000831467"/>
    </source>
</evidence>
<keyword evidence="1" id="KW-0472">Membrane</keyword>
<protein>
    <recommendedName>
        <fullName evidence="4">Peptide zinc metalloprotease protein</fullName>
    </recommendedName>
</protein>
<name>A0ABY4IAB8_9MICO</name>
<feature type="transmembrane region" description="Helical" evidence="1">
    <location>
        <begin position="312"/>
        <end position="334"/>
    </location>
</feature>
<dbReference type="NCBIfam" id="NF041824">
    <property type="entry name" value="daptide_HExxH"/>
    <property type="match status" value="1"/>
</dbReference>
<proteinExistence type="predicted"/>
<gene>
    <name evidence="2" type="ORF">KV394_00680</name>
</gene>
<organism evidence="2 3">
    <name type="scientific">Microbacterium sufflavum</name>
    <dbReference type="NCBI Taxonomy" id="2851649"/>
    <lineage>
        <taxon>Bacteria</taxon>
        <taxon>Bacillati</taxon>
        <taxon>Actinomycetota</taxon>
        <taxon>Actinomycetes</taxon>
        <taxon>Micrococcales</taxon>
        <taxon>Microbacteriaceae</taxon>
        <taxon>Microbacterium</taxon>
    </lineage>
</organism>
<dbReference type="Proteomes" id="UP000831467">
    <property type="component" value="Chromosome"/>
</dbReference>
<dbReference type="EMBL" id="CP078076">
    <property type="protein sequence ID" value="UPL09707.1"/>
    <property type="molecule type" value="Genomic_DNA"/>
</dbReference>
<evidence type="ECO:0000256" key="1">
    <source>
        <dbReference type="SAM" id="Phobius"/>
    </source>
</evidence>
<evidence type="ECO:0000313" key="2">
    <source>
        <dbReference type="EMBL" id="UPL09707.1"/>
    </source>
</evidence>
<sequence>MRSADVSFERVGEDAVWVASVHGVPTSRVSRSVVDLLEAMDGETPLHVLRTRFAPSESSESFLRLVERFRASGLLEGAGRTPPGRLSYRAPLTLQVATLRAPELFRRLHRLLPSLPKRVMLIPVVMAGLGAVAALLQAADVVRVVVTPVPLAALLGTVIVLGLLTLLHETAHGLTLTGFGGTPRRAGFMIFYLAPAFFVDVTDGWRLRDRGQRVSVALAGPAVHVVAAGVALVAALALPPSELRQAVLLAGVSCVLIVLINLIPFVRFDGYIALMSALDEPNLRERTIRDASDRLVRLLFGGGRSEKRVPRWWSVPFGLASLFTPCVLVFLAVARVAKAGTAGGPVLSVLTLALEVIVAITGLTIVLRALVRVLRAGVSRVRFATVLAVMTGAVVIAGALIPVPRTVTLGFWTHDGRMSLVQAGGGRASGIPDGTRVDLMTSGILGSAVIGTGTVVHRSPTPVTVPLDALVPVSAPDVSVAAVSIGVVELSPDHPAPPGTGQARAHLGTTDLWHALWTAGVTEPLSTLMDER</sequence>
<keyword evidence="3" id="KW-1185">Reference proteome</keyword>
<keyword evidence="1" id="KW-0812">Transmembrane</keyword>
<keyword evidence="1" id="KW-1133">Transmembrane helix</keyword>
<feature type="transmembrane region" description="Helical" evidence="1">
    <location>
        <begin position="245"/>
        <end position="266"/>
    </location>
</feature>
<feature type="transmembrane region" description="Helical" evidence="1">
    <location>
        <begin position="119"/>
        <end position="139"/>
    </location>
</feature>
<feature type="transmembrane region" description="Helical" evidence="1">
    <location>
        <begin position="145"/>
        <end position="167"/>
    </location>
</feature>
<dbReference type="InterPro" id="IPR049694">
    <property type="entry name" value="Daptide_HExxH"/>
</dbReference>
<evidence type="ECO:0008006" key="4">
    <source>
        <dbReference type="Google" id="ProtNLM"/>
    </source>
</evidence>
<feature type="transmembrane region" description="Helical" evidence="1">
    <location>
        <begin position="216"/>
        <end position="239"/>
    </location>
</feature>
<dbReference type="RefSeq" id="WP_247982052.1">
    <property type="nucleotide sequence ID" value="NZ_CP078076.1"/>
</dbReference>
<reference evidence="2 3" key="1">
    <citation type="submission" date="2021-06" db="EMBL/GenBank/DDBJ databases">
        <title>Genome-based taxonomic framework of Microbacterium strains isolated from marine environment, the description of four new species and reclassification of four preexisting species.</title>
        <authorList>
            <person name="Lee S.D."/>
            <person name="Kim S.-M."/>
            <person name="Byeon Y.-S."/>
            <person name="Yang H.L."/>
            <person name="Kim I.S."/>
        </authorList>
    </citation>
    <scope>NUCLEOTIDE SEQUENCE [LARGE SCALE GENOMIC DNA]</scope>
    <source>
        <strain evidence="2 3">SSW1-51</strain>
    </source>
</reference>
<feature type="transmembrane region" description="Helical" evidence="1">
    <location>
        <begin position="383"/>
        <end position="401"/>
    </location>
</feature>
<accession>A0ABY4IAB8</accession>